<accession>E2AEQ2</accession>
<dbReference type="STRING" id="104421.E2AEQ2"/>
<reference evidence="2 3" key="1">
    <citation type="journal article" date="2010" name="Science">
        <title>Genomic comparison of the ants Camponotus floridanus and Harpegnathos saltator.</title>
        <authorList>
            <person name="Bonasio R."/>
            <person name="Zhang G."/>
            <person name="Ye C."/>
            <person name="Mutti N.S."/>
            <person name="Fang X."/>
            <person name="Qin N."/>
            <person name="Donahue G."/>
            <person name="Yang P."/>
            <person name="Li Q."/>
            <person name="Li C."/>
            <person name="Zhang P."/>
            <person name="Huang Z."/>
            <person name="Berger S.L."/>
            <person name="Reinberg D."/>
            <person name="Wang J."/>
            <person name="Liebig J."/>
        </authorList>
    </citation>
    <scope>NUCLEOTIDE SEQUENCE [LARGE SCALE GENOMIC DNA]</scope>
    <source>
        <strain evidence="3">C129</strain>
    </source>
</reference>
<feature type="region of interest" description="Disordered" evidence="1">
    <location>
        <begin position="19"/>
        <end position="56"/>
    </location>
</feature>
<dbReference type="InParanoid" id="E2AEQ2"/>
<dbReference type="AlphaFoldDB" id="E2AEQ2"/>
<gene>
    <name evidence="2" type="ORF">EAG_06189</name>
</gene>
<protein>
    <submittedName>
        <fullName evidence="2">Uncharacterized protein</fullName>
    </submittedName>
</protein>
<organism evidence="3">
    <name type="scientific">Camponotus floridanus</name>
    <name type="common">Florida carpenter ant</name>
    <dbReference type="NCBI Taxonomy" id="104421"/>
    <lineage>
        <taxon>Eukaryota</taxon>
        <taxon>Metazoa</taxon>
        <taxon>Ecdysozoa</taxon>
        <taxon>Arthropoda</taxon>
        <taxon>Hexapoda</taxon>
        <taxon>Insecta</taxon>
        <taxon>Pterygota</taxon>
        <taxon>Neoptera</taxon>
        <taxon>Endopterygota</taxon>
        <taxon>Hymenoptera</taxon>
        <taxon>Apocrita</taxon>
        <taxon>Aculeata</taxon>
        <taxon>Formicoidea</taxon>
        <taxon>Formicidae</taxon>
        <taxon>Formicinae</taxon>
        <taxon>Camponotus</taxon>
    </lineage>
</organism>
<evidence type="ECO:0000313" key="2">
    <source>
        <dbReference type="EMBL" id="EFN68082.1"/>
    </source>
</evidence>
<feature type="compositionally biased region" description="Pro residues" evidence="1">
    <location>
        <begin position="35"/>
        <end position="53"/>
    </location>
</feature>
<keyword evidence="3" id="KW-1185">Reference proteome</keyword>
<sequence>MNDQQIYLAVSGKELRLGEPDCGEGLPSQPKRNPCDPPKGPCQPADPPGYPSKPKPKRKPFCIVQKLKLNQIEAFLKHLLRSSIGILEKYFDLKTEYGLKPIWETEKLELNRWNQMLTRRYPSYLVSLHRVHRREFHITSFCVANSNSGKPSGYKKIDEVCKSTEVKKTKQHGQSCNEKSNAYHQKKVKCDKRQLPKEKKVEAKSKSKTEREIVDPVCNKTCLARGKCEWPHTVPPPKMEYVKVTCPPLKFMKPNSCPSISEHLQNDTKFHVEAKTNFQKKQICAPPPLPKPPFEPIPLCPCPPPRKMHPGPCPGYESKQVHKPILMQPCPLKKKYSCSIDIHYCPLQKKPCNLRQDTNCKQKKNAKLCLCPVIGRIHCSDTYVGNTGGGRVEEEGTEKGKGGWLKLITQATLD</sequence>
<evidence type="ECO:0000256" key="1">
    <source>
        <dbReference type="SAM" id="MobiDB-lite"/>
    </source>
</evidence>
<proteinExistence type="predicted"/>
<evidence type="ECO:0000313" key="3">
    <source>
        <dbReference type="Proteomes" id="UP000000311"/>
    </source>
</evidence>
<dbReference type="Proteomes" id="UP000000311">
    <property type="component" value="Unassembled WGS sequence"/>
</dbReference>
<dbReference type="EMBL" id="GL438884">
    <property type="protein sequence ID" value="EFN68082.1"/>
    <property type="molecule type" value="Genomic_DNA"/>
</dbReference>
<name>E2AEQ2_CAMFO</name>